<evidence type="ECO:0000313" key="4">
    <source>
        <dbReference type="Proteomes" id="UP001274830"/>
    </source>
</evidence>
<accession>A0AAE0WS48</accession>
<dbReference type="SUPFAM" id="SSF51430">
    <property type="entry name" value="NAD(P)-linked oxidoreductase"/>
    <property type="match status" value="1"/>
</dbReference>
<name>A0AAE0WS48_9PEZI</name>
<dbReference type="EMBL" id="JAUTXT010000008">
    <property type="protein sequence ID" value="KAK3677051.1"/>
    <property type="molecule type" value="Genomic_DNA"/>
</dbReference>
<reference evidence="3" key="1">
    <citation type="submission" date="2023-07" db="EMBL/GenBank/DDBJ databases">
        <title>Black Yeasts Isolated from many extreme environments.</title>
        <authorList>
            <person name="Coleine C."/>
            <person name="Stajich J.E."/>
            <person name="Selbmann L."/>
        </authorList>
    </citation>
    <scope>NUCLEOTIDE SEQUENCE</scope>
    <source>
        <strain evidence="3">CCFEE 5485</strain>
    </source>
</reference>
<keyword evidence="4" id="KW-1185">Reference proteome</keyword>
<dbReference type="InterPro" id="IPR023210">
    <property type="entry name" value="NADP_OxRdtase_dom"/>
</dbReference>
<dbReference type="GO" id="GO:0005737">
    <property type="term" value="C:cytoplasm"/>
    <property type="evidence" value="ECO:0007669"/>
    <property type="project" value="TreeGrafter"/>
</dbReference>
<organism evidence="3 4">
    <name type="scientific">Recurvomyces mirabilis</name>
    <dbReference type="NCBI Taxonomy" id="574656"/>
    <lineage>
        <taxon>Eukaryota</taxon>
        <taxon>Fungi</taxon>
        <taxon>Dikarya</taxon>
        <taxon>Ascomycota</taxon>
        <taxon>Pezizomycotina</taxon>
        <taxon>Dothideomycetes</taxon>
        <taxon>Dothideomycetidae</taxon>
        <taxon>Mycosphaerellales</taxon>
        <taxon>Teratosphaeriaceae</taxon>
        <taxon>Recurvomyces</taxon>
    </lineage>
</organism>
<dbReference type="PANTHER" id="PTHR43625">
    <property type="entry name" value="AFLATOXIN B1 ALDEHYDE REDUCTASE"/>
    <property type="match status" value="1"/>
</dbReference>
<evidence type="ECO:0000256" key="1">
    <source>
        <dbReference type="ARBA" id="ARBA00023002"/>
    </source>
</evidence>
<dbReference type="GO" id="GO:0016491">
    <property type="term" value="F:oxidoreductase activity"/>
    <property type="evidence" value="ECO:0007669"/>
    <property type="project" value="UniProtKB-KW"/>
</dbReference>
<dbReference type="Proteomes" id="UP001274830">
    <property type="component" value="Unassembled WGS sequence"/>
</dbReference>
<comment type="caution">
    <text evidence="3">The sequence shown here is derived from an EMBL/GenBank/DDBJ whole genome shotgun (WGS) entry which is preliminary data.</text>
</comment>
<dbReference type="InterPro" id="IPR050791">
    <property type="entry name" value="Aldo-Keto_reductase"/>
</dbReference>
<dbReference type="Gene3D" id="3.20.20.100">
    <property type="entry name" value="NADP-dependent oxidoreductase domain"/>
    <property type="match status" value="1"/>
</dbReference>
<gene>
    <name evidence="3" type="ORF">LTR78_003256</name>
</gene>
<evidence type="ECO:0000313" key="3">
    <source>
        <dbReference type="EMBL" id="KAK3677051.1"/>
    </source>
</evidence>
<dbReference type="Pfam" id="PF00248">
    <property type="entry name" value="Aldo_ket_red"/>
    <property type="match status" value="1"/>
</dbReference>
<feature type="domain" description="NADP-dependent oxidoreductase" evidence="2">
    <location>
        <begin position="13"/>
        <end position="308"/>
    </location>
</feature>
<dbReference type="PANTHER" id="PTHR43625:SF78">
    <property type="entry name" value="PYRIDOXAL REDUCTASE-RELATED"/>
    <property type="match status" value="1"/>
</dbReference>
<dbReference type="CDD" id="cd19077">
    <property type="entry name" value="AKR_AKR8A1-2"/>
    <property type="match status" value="1"/>
</dbReference>
<sequence>MTTTIAGKPCGRVGFGMISLMHPGCISTEDAVEVLKAALESGSNLWNAGERYGTAEYNSLHLIKAYFTKYPEDADKVIVTVKFCLDSRKGLAFVDAESVKKAMDRCLAILDGKCRVDVFQPGRLSHDVPVEETVGALVEYVKAGKIGAVGLSECSGESIRKAASVTPIALVEVELSLFETGIYHNGVADACKENKIPILAYSPLSRGFLNGQIRKHEDMAKTDYRHFFPRFAKENFDNNVQLVDVADAVAKQKGCSIVQVALAWVCQQKDVIGVPVDPIPGTMSIDRLKENSTEVALTKEELGQLDDVLTNVEIKGARYPVSQQHWLSV</sequence>
<evidence type="ECO:0000259" key="2">
    <source>
        <dbReference type="Pfam" id="PF00248"/>
    </source>
</evidence>
<dbReference type="AlphaFoldDB" id="A0AAE0WS48"/>
<dbReference type="InterPro" id="IPR036812">
    <property type="entry name" value="NAD(P)_OxRdtase_dom_sf"/>
</dbReference>
<protein>
    <recommendedName>
        <fullName evidence="2">NADP-dependent oxidoreductase domain-containing protein</fullName>
    </recommendedName>
</protein>
<proteinExistence type="predicted"/>
<keyword evidence="1" id="KW-0560">Oxidoreductase</keyword>